<dbReference type="EMBL" id="CP000830">
    <property type="protein sequence ID" value="ABV93247.1"/>
    <property type="molecule type" value="Genomic_DNA"/>
</dbReference>
<name>A8LK48_DINSH</name>
<dbReference type="Proteomes" id="UP000006833">
    <property type="component" value="Chromosome"/>
</dbReference>
<keyword evidence="4" id="KW-1185">Reference proteome</keyword>
<evidence type="ECO:0000256" key="1">
    <source>
        <dbReference type="SAM" id="MobiDB-lite"/>
    </source>
</evidence>
<proteinExistence type="predicted"/>
<sequence length="398" mass="42200">MVASLSGVVFGQIYPDNTGGPEFDSDLDGTASQEDEFVSITNTTGAPIDISGWQIWSDSTGSGAPDRPQDGLYHTFPAGSTLAPGETLYIINEITGTPPGWAQEASEGGVESGPGGQSTNLLTEGSTPNSDSEAIALVDPASGEYIVFNMAGRVRVDDLPGFPGTDEVGRVNAQSVQKDPGAGFSYQYDAATDSYIYAAAFVPCFARGTRIDTPEGPVRVEELCPGDLVLTRDHGPRPVAAVLSRELPLTADTMADHKPIEFKPGSLGPNQPAARLVVSPQHRMLLRTVEGRELLVPAKALVDMGGVRVMQGCRKITYVHLVFDRHEVVRAEGAWTESFFPGAYALSACDRATREEIFRIFPETRTGATPAPVRALVPVGKGRSMVAEKALSPVPAGL</sequence>
<dbReference type="Pfam" id="PF00932">
    <property type="entry name" value="LTD"/>
    <property type="match status" value="1"/>
</dbReference>
<accession>A8LK48</accession>
<dbReference type="InterPro" id="IPR036844">
    <property type="entry name" value="Hint_dom_sf"/>
</dbReference>
<feature type="region of interest" description="Disordered" evidence="1">
    <location>
        <begin position="100"/>
        <end position="130"/>
    </location>
</feature>
<dbReference type="Gene3D" id="2.170.16.10">
    <property type="entry name" value="Hedgehog/Intein (Hint) domain"/>
    <property type="match status" value="1"/>
</dbReference>
<dbReference type="eggNOG" id="COG2931">
    <property type="taxonomic scope" value="Bacteria"/>
</dbReference>
<gene>
    <name evidence="3" type="ordered locus">Dshi_1505</name>
</gene>
<evidence type="ECO:0000313" key="4">
    <source>
        <dbReference type="Proteomes" id="UP000006833"/>
    </source>
</evidence>
<dbReference type="PROSITE" id="PS51841">
    <property type="entry name" value="LTD"/>
    <property type="match status" value="1"/>
</dbReference>
<dbReference type="SUPFAM" id="SSF51294">
    <property type="entry name" value="Hedgehog/intein (Hint) domain"/>
    <property type="match status" value="1"/>
</dbReference>
<dbReference type="InterPro" id="IPR001322">
    <property type="entry name" value="Lamin_tail_dom"/>
</dbReference>
<evidence type="ECO:0000313" key="3">
    <source>
        <dbReference type="EMBL" id="ABV93247.1"/>
    </source>
</evidence>
<dbReference type="RefSeq" id="WP_012178177.1">
    <property type="nucleotide sequence ID" value="NC_009952.1"/>
</dbReference>
<dbReference type="InterPro" id="IPR036415">
    <property type="entry name" value="Lamin_tail_dom_sf"/>
</dbReference>
<dbReference type="STRING" id="398580.Dshi_1505"/>
<evidence type="ECO:0000259" key="2">
    <source>
        <dbReference type="PROSITE" id="PS51841"/>
    </source>
</evidence>
<dbReference type="AlphaFoldDB" id="A8LK48"/>
<dbReference type="HOGENOM" id="CLU_692096_0_0_5"/>
<dbReference type="Pfam" id="PF13403">
    <property type="entry name" value="Hint_2"/>
    <property type="match status" value="1"/>
</dbReference>
<dbReference type="Gene3D" id="2.60.40.1260">
    <property type="entry name" value="Lamin Tail domain"/>
    <property type="match status" value="1"/>
</dbReference>
<protein>
    <recommendedName>
        <fullName evidence="2">LTD domain-containing protein</fullName>
    </recommendedName>
</protein>
<dbReference type="KEGG" id="dsh:Dshi_1505"/>
<feature type="compositionally biased region" description="Polar residues" evidence="1">
    <location>
        <begin position="117"/>
        <end position="130"/>
    </location>
</feature>
<dbReference type="OrthoDB" id="6305173at2"/>
<dbReference type="SUPFAM" id="SSF74853">
    <property type="entry name" value="Lamin A/C globular tail domain"/>
    <property type="match status" value="1"/>
</dbReference>
<reference evidence="4" key="1">
    <citation type="journal article" date="2010" name="ISME J.">
        <title>The complete genome sequence of the algal symbiont Dinoroseobacter shibae: a hitchhiker's guide to life in the sea.</title>
        <authorList>
            <person name="Wagner-Dobler I."/>
            <person name="Ballhausen B."/>
            <person name="Berger M."/>
            <person name="Brinkhoff T."/>
            <person name="Buchholz I."/>
            <person name="Bunk B."/>
            <person name="Cypionka H."/>
            <person name="Daniel R."/>
            <person name="Drepper T."/>
            <person name="Gerdts G."/>
            <person name="Hahnke S."/>
            <person name="Han C."/>
            <person name="Jahn D."/>
            <person name="Kalhoefer D."/>
            <person name="Kiss H."/>
            <person name="Klenk H.P."/>
            <person name="Kyrpides N."/>
            <person name="Liebl W."/>
            <person name="Liesegang H."/>
            <person name="Meincke L."/>
            <person name="Pati A."/>
            <person name="Petersen J."/>
            <person name="Piekarski T."/>
            <person name="Pommerenke C."/>
            <person name="Pradella S."/>
            <person name="Pukall R."/>
            <person name="Rabus R."/>
            <person name="Stackebrandt E."/>
            <person name="Thole S."/>
            <person name="Thompson L."/>
            <person name="Tielen P."/>
            <person name="Tomasch J."/>
            <person name="von Jan M."/>
            <person name="Wanphrut N."/>
            <person name="Wichels A."/>
            <person name="Zech H."/>
            <person name="Simon M."/>
        </authorList>
    </citation>
    <scope>NUCLEOTIDE SEQUENCE [LARGE SCALE GENOMIC DNA]</scope>
    <source>
        <strain evidence="4">DSM 16493 / NCIMB 14021 / DFL 12</strain>
    </source>
</reference>
<organism evidence="3 4">
    <name type="scientific">Dinoroseobacter shibae (strain DSM 16493 / NCIMB 14021 / DFL 12)</name>
    <dbReference type="NCBI Taxonomy" id="398580"/>
    <lineage>
        <taxon>Bacteria</taxon>
        <taxon>Pseudomonadati</taxon>
        <taxon>Pseudomonadota</taxon>
        <taxon>Alphaproteobacteria</taxon>
        <taxon>Rhodobacterales</taxon>
        <taxon>Roseobacteraceae</taxon>
        <taxon>Dinoroseobacter</taxon>
    </lineage>
</organism>
<feature type="domain" description="LTD" evidence="2">
    <location>
        <begin position="1"/>
        <end position="166"/>
    </location>
</feature>
<dbReference type="InterPro" id="IPR028992">
    <property type="entry name" value="Hedgehog/Intein_dom"/>
</dbReference>